<dbReference type="PANTHER" id="PTHR12701:SF19">
    <property type="entry name" value="ENDOPLASMIC RETICULUM TRANSMEMBRANE PROTEIN 1-RELATED"/>
    <property type="match status" value="1"/>
</dbReference>
<evidence type="ECO:0000256" key="9">
    <source>
        <dbReference type="ARBA" id="ARBA00023054"/>
    </source>
</evidence>
<evidence type="ECO:0000259" key="13">
    <source>
        <dbReference type="Pfam" id="PF18035"/>
    </source>
</evidence>
<protein>
    <recommendedName>
        <fullName evidence="11">Endoplasmic reticulum transmembrane protein</fullName>
    </recommendedName>
</protein>
<evidence type="ECO:0000256" key="6">
    <source>
        <dbReference type="ARBA" id="ARBA00022892"/>
    </source>
</evidence>
<dbReference type="EMBL" id="OZ004258">
    <property type="protein sequence ID" value="CAK7912636.1"/>
    <property type="molecule type" value="Genomic_DNA"/>
</dbReference>
<accession>A0ABP0EF42</accession>
<proteinExistence type="inferred from homology"/>
<evidence type="ECO:0000313" key="14">
    <source>
        <dbReference type="EMBL" id="CAK7912636.1"/>
    </source>
</evidence>
<evidence type="ECO:0000256" key="3">
    <source>
        <dbReference type="ARBA" id="ARBA00022448"/>
    </source>
</evidence>
<feature type="domain" description="BAP29/BAP31 transmembrane" evidence="12">
    <location>
        <begin position="1"/>
        <end position="143"/>
    </location>
</feature>
<keyword evidence="4 11" id="KW-0812">Transmembrane</keyword>
<comment type="similarity">
    <text evidence="2 11">Belongs to the BCAP29/BCAP31 family.</text>
</comment>
<evidence type="ECO:0000259" key="12">
    <source>
        <dbReference type="Pfam" id="PF05529"/>
    </source>
</evidence>
<dbReference type="InterPro" id="IPR041672">
    <property type="entry name" value="Bap31/Bap29_C"/>
</dbReference>
<comment type="function">
    <text evidence="11">May play a role in anterograde transport of membrane proteins from the endoplasmic reticulum to the Golgi.</text>
</comment>
<keyword evidence="10 11" id="KW-0472">Membrane</keyword>
<evidence type="ECO:0000256" key="10">
    <source>
        <dbReference type="ARBA" id="ARBA00023136"/>
    </source>
</evidence>
<evidence type="ECO:0000256" key="7">
    <source>
        <dbReference type="ARBA" id="ARBA00022927"/>
    </source>
</evidence>
<keyword evidence="5 11" id="KW-0256">Endoplasmic reticulum</keyword>
<feature type="domain" description="Bap31/Bap29 cytoplasmic coiled-coil" evidence="13">
    <location>
        <begin position="165"/>
        <end position="199"/>
    </location>
</feature>
<keyword evidence="3 11" id="KW-0813">Transport</keyword>
<evidence type="ECO:0000313" key="15">
    <source>
        <dbReference type="Proteomes" id="UP001497600"/>
    </source>
</evidence>
<reference evidence="14 15" key="1">
    <citation type="submission" date="2024-01" db="EMBL/GenBank/DDBJ databases">
        <authorList>
            <consortium name="Genoscope - CEA"/>
            <person name="William W."/>
        </authorList>
    </citation>
    <scope>NUCLEOTIDE SEQUENCE [LARGE SCALE GENOMIC DNA]</scope>
    <source>
        <strain evidence="14 15">29B2s-10</strain>
    </source>
</reference>
<keyword evidence="6 11" id="KW-0931">ER-Golgi transport</keyword>
<dbReference type="Proteomes" id="UP001497600">
    <property type="component" value="Chromosome F"/>
</dbReference>
<evidence type="ECO:0000256" key="8">
    <source>
        <dbReference type="ARBA" id="ARBA00022989"/>
    </source>
</evidence>
<dbReference type="InterPro" id="IPR040463">
    <property type="entry name" value="BAP29/BAP31_N"/>
</dbReference>
<keyword evidence="9" id="KW-0175">Coiled coil</keyword>
<organism evidence="14 15">
    <name type="scientific">[Candida] anglica</name>
    <dbReference type="NCBI Taxonomy" id="148631"/>
    <lineage>
        <taxon>Eukaryota</taxon>
        <taxon>Fungi</taxon>
        <taxon>Dikarya</taxon>
        <taxon>Ascomycota</taxon>
        <taxon>Saccharomycotina</taxon>
        <taxon>Pichiomycetes</taxon>
        <taxon>Debaryomycetaceae</taxon>
        <taxon>Kurtzmaniella</taxon>
    </lineage>
</organism>
<dbReference type="InterPro" id="IPR008417">
    <property type="entry name" value="BAP29/BAP31"/>
</dbReference>
<feature type="transmembrane region" description="Helical" evidence="11">
    <location>
        <begin position="47"/>
        <end position="63"/>
    </location>
</feature>
<name>A0ABP0EF42_9ASCO</name>
<gene>
    <name evidence="14" type="primary">YET1</name>
    <name evidence="14" type="ORF">CAAN4_F07954</name>
</gene>
<evidence type="ECO:0000256" key="11">
    <source>
        <dbReference type="RuleBase" id="RU367026"/>
    </source>
</evidence>
<keyword evidence="8 11" id="KW-1133">Transmembrane helix</keyword>
<dbReference type="PANTHER" id="PTHR12701">
    <property type="entry name" value="BCR-ASSOCIATED PROTEIN, BAP"/>
    <property type="match status" value="1"/>
</dbReference>
<dbReference type="Pfam" id="PF05529">
    <property type="entry name" value="Bap31"/>
    <property type="match status" value="1"/>
</dbReference>
<comment type="subcellular location">
    <subcellularLocation>
        <location evidence="1 11">Endoplasmic reticulum membrane</location>
        <topology evidence="1 11">Multi-pass membrane protein</topology>
    </subcellularLocation>
</comment>
<evidence type="ECO:0000256" key="1">
    <source>
        <dbReference type="ARBA" id="ARBA00004477"/>
    </source>
</evidence>
<feature type="transmembrane region" description="Helical" evidence="11">
    <location>
        <begin position="6"/>
        <end position="26"/>
    </location>
</feature>
<evidence type="ECO:0000256" key="5">
    <source>
        <dbReference type="ARBA" id="ARBA00022824"/>
    </source>
</evidence>
<feature type="transmembrane region" description="Helical" evidence="11">
    <location>
        <begin position="111"/>
        <end position="131"/>
    </location>
</feature>
<sequence length="207" mass="23025">MSIQMTLVFATLCGEMIVLFGLVLPLPHIFRTKILQLETLLRSSKNVQIGTIFATLLLVMQFVDCLQRLKKLDYVSNPYYVSQNAAGAPPVFRGQLSNEQLASKFYSQRNLYITGAVLYLELAIATVMPILRKLVAKEEEYRKLTTVSTTSTNTSTTTATATDTDVAALKEQIAQKDTDISTFKKQVVGLQKAYDSLTEPTITQKSD</sequence>
<keyword evidence="7 11" id="KW-0653">Protein transport</keyword>
<keyword evidence="15" id="KW-1185">Reference proteome</keyword>
<evidence type="ECO:0000256" key="4">
    <source>
        <dbReference type="ARBA" id="ARBA00022692"/>
    </source>
</evidence>
<evidence type="ECO:0000256" key="2">
    <source>
        <dbReference type="ARBA" id="ARBA00007956"/>
    </source>
</evidence>
<dbReference type="Pfam" id="PF18035">
    <property type="entry name" value="Bap31_Bap29_C"/>
    <property type="match status" value="1"/>
</dbReference>